<protein>
    <submittedName>
        <fullName evidence="3">Uncharacterized protein</fullName>
    </submittedName>
</protein>
<feature type="compositionally biased region" description="Basic and acidic residues" evidence="1">
    <location>
        <begin position="30"/>
        <end position="40"/>
    </location>
</feature>
<organism evidence="2 3">
    <name type="scientific">Romanomermis culicivorax</name>
    <name type="common">Nematode worm</name>
    <dbReference type="NCBI Taxonomy" id="13658"/>
    <lineage>
        <taxon>Eukaryota</taxon>
        <taxon>Metazoa</taxon>
        <taxon>Ecdysozoa</taxon>
        <taxon>Nematoda</taxon>
        <taxon>Enoplea</taxon>
        <taxon>Dorylaimia</taxon>
        <taxon>Mermithida</taxon>
        <taxon>Mermithoidea</taxon>
        <taxon>Mermithidae</taxon>
        <taxon>Romanomermis</taxon>
    </lineage>
</organism>
<dbReference type="AlphaFoldDB" id="A0A915I5H4"/>
<proteinExistence type="predicted"/>
<dbReference type="Proteomes" id="UP000887565">
    <property type="component" value="Unplaced"/>
</dbReference>
<feature type="region of interest" description="Disordered" evidence="1">
    <location>
        <begin position="23"/>
        <end position="49"/>
    </location>
</feature>
<dbReference type="WBParaSite" id="nRc.2.0.1.t08639-RA">
    <property type="protein sequence ID" value="nRc.2.0.1.t08639-RA"/>
    <property type="gene ID" value="nRc.2.0.1.g08639"/>
</dbReference>
<keyword evidence="2" id="KW-1185">Reference proteome</keyword>
<evidence type="ECO:0000313" key="3">
    <source>
        <dbReference type="WBParaSite" id="nRc.2.0.1.t08639-RA"/>
    </source>
</evidence>
<name>A0A915I5H4_ROMCU</name>
<sequence>MAHRRSRDRTRKPRRRTTNVYRRRIYRPPDPTRHSPRDRNGSTATGAVRRFRKMPAALDSWRHCFLNSLERLRNPIRRPRFDSNIGLINYHLANENIRFHIAVIFVPQRHYAILTRLNINLTTTVDKQTSQPPVNNR</sequence>
<evidence type="ECO:0000313" key="2">
    <source>
        <dbReference type="Proteomes" id="UP000887565"/>
    </source>
</evidence>
<accession>A0A915I5H4</accession>
<reference evidence="3" key="1">
    <citation type="submission" date="2022-11" db="UniProtKB">
        <authorList>
            <consortium name="WormBaseParasite"/>
        </authorList>
    </citation>
    <scope>IDENTIFICATION</scope>
</reference>
<evidence type="ECO:0000256" key="1">
    <source>
        <dbReference type="SAM" id="MobiDB-lite"/>
    </source>
</evidence>